<dbReference type="SUPFAM" id="SSF56219">
    <property type="entry name" value="DNase I-like"/>
    <property type="match status" value="1"/>
</dbReference>
<dbReference type="Pfam" id="PF03372">
    <property type="entry name" value="Exo_endo_phos"/>
    <property type="match status" value="1"/>
</dbReference>
<proteinExistence type="predicted"/>
<dbReference type="AlphaFoldDB" id="A0A2T0W1Y5"/>
<feature type="domain" description="Endonuclease/exonuclease/phosphatase" evidence="2">
    <location>
        <begin position="62"/>
        <end position="290"/>
    </location>
</feature>
<dbReference type="GO" id="GO:0004527">
    <property type="term" value="F:exonuclease activity"/>
    <property type="evidence" value="ECO:0007669"/>
    <property type="project" value="UniProtKB-KW"/>
</dbReference>
<reference evidence="3 4" key="1">
    <citation type="submission" date="2018-03" db="EMBL/GenBank/DDBJ databases">
        <title>Genomic Encyclopedia of Archaeal and Bacterial Type Strains, Phase II (KMG-II): from individual species to whole genera.</title>
        <authorList>
            <person name="Goeker M."/>
        </authorList>
    </citation>
    <scope>NUCLEOTIDE SEQUENCE [LARGE SCALE GENOMIC DNA]</scope>
    <source>
        <strain evidence="3 4">DSM 101533</strain>
    </source>
</reference>
<organism evidence="3 4">
    <name type="scientific">Yoonia maritima</name>
    <dbReference type="NCBI Taxonomy" id="1435347"/>
    <lineage>
        <taxon>Bacteria</taxon>
        <taxon>Pseudomonadati</taxon>
        <taxon>Pseudomonadota</taxon>
        <taxon>Alphaproteobacteria</taxon>
        <taxon>Rhodobacterales</taxon>
        <taxon>Paracoccaceae</taxon>
        <taxon>Yoonia</taxon>
    </lineage>
</organism>
<dbReference type="InterPro" id="IPR036691">
    <property type="entry name" value="Endo/exonu/phosph_ase_sf"/>
</dbReference>
<dbReference type="PROSITE" id="PS51257">
    <property type="entry name" value="PROKAR_LIPOPROTEIN"/>
    <property type="match status" value="1"/>
</dbReference>
<comment type="caution">
    <text evidence="3">The sequence shown here is derived from an EMBL/GenBank/DDBJ whole genome shotgun (WGS) entry which is preliminary data.</text>
</comment>
<dbReference type="OrthoDB" id="9793162at2"/>
<protein>
    <submittedName>
        <fullName evidence="3">Endonuclease/exonuclease/phosphatase family metal-dependent hydrolase</fullName>
    </submittedName>
</protein>
<evidence type="ECO:0000313" key="4">
    <source>
        <dbReference type="Proteomes" id="UP000238007"/>
    </source>
</evidence>
<feature type="chain" id="PRO_5015573682" evidence="1">
    <location>
        <begin position="20"/>
        <end position="301"/>
    </location>
</feature>
<dbReference type="EMBL" id="PVTP01000003">
    <property type="protein sequence ID" value="PRY78965.1"/>
    <property type="molecule type" value="Genomic_DNA"/>
</dbReference>
<keyword evidence="3" id="KW-0269">Exonuclease</keyword>
<keyword evidence="3" id="KW-0255">Endonuclease</keyword>
<evidence type="ECO:0000256" key="1">
    <source>
        <dbReference type="SAM" id="SignalP"/>
    </source>
</evidence>
<dbReference type="Proteomes" id="UP000238007">
    <property type="component" value="Unassembled WGS sequence"/>
</dbReference>
<dbReference type="GO" id="GO:0004519">
    <property type="term" value="F:endonuclease activity"/>
    <property type="evidence" value="ECO:0007669"/>
    <property type="project" value="UniProtKB-KW"/>
</dbReference>
<keyword evidence="3" id="KW-0540">Nuclease</keyword>
<gene>
    <name evidence="3" type="ORF">CLV80_103295</name>
</gene>
<evidence type="ECO:0000313" key="3">
    <source>
        <dbReference type="EMBL" id="PRY78965.1"/>
    </source>
</evidence>
<dbReference type="InterPro" id="IPR005135">
    <property type="entry name" value="Endo/exonuclease/phosphatase"/>
</dbReference>
<dbReference type="Gene3D" id="3.60.10.10">
    <property type="entry name" value="Endonuclease/exonuclease/phosphatase"/>
    <property type="match status" value="1"/>
</dbReference>
<evidence type="ECO:0000259" key="2">
    <source>
        <dbReference type="Pfam" id="PF03372"/>
    </source>
</evidence>
<sequence length="301" mass="33450">MRKALKYLLIGLLAIAATACVQIVRNSGATIISSPAPAGLRLATLNVHYIVLRRQTGAWSLDDWERRKVALDLAFKEIAPDVMGFQEMESFAGGDNGDTNLGLDWLLSQNPSYKAAAVGDWRSFPSTQPILYRDDLNLIDQGWFFFSDTPDVIYSRTFNGSYPAFASWAAFSTNDGKRFRVVNVHFEYKSRGNRLQSAALVADRIRPWIDAGENVVVLGDLNARNGARTQRILAEAGITFAAVKGSTYHFNRGLNLFGAIDHIGATADFHLETSPVVLRQEFNGEWPTDHYPVVVDYTLSR</sequence>
<keyword evidence="1" id="KW-0732">Signal</keyword>
<name>A0A2T0W1Y5_9RHOB</name>
<keyword evidence="3" id="KW-0378">Hydrolase</keyword>
<accession>A0A2T0W1Y5</accession>
<keyword evidence="4" id="KW-1185">Reference proteome</keyword>
<feature type="signal peptide" evidence="1">
    <location>
        <begin position="1"/>
        <end position="19"/>
    </location>
</feature>